<dbReference type="AlphaFoldDB" id="A0A232F1E0"/>
<dbReference type="EMBL" id="NNAY01001319">
    <property type="protein sequence ID" value="OXU24373.1"/>
    <property type="molecule type" value="Genomic_DNA"/>
</dbReference>
<comment type="caution">
    <text evidence="1">The sequence shown here is derived from an EMBL/GenBank/DDBJ whole genome shotgun (WGS) entry which is preliminary data.</text>
</comment>
<keyword evidence="2" id="KW-1185">Reference proteome</keyword>
<dbReference type="Proteomes" id="UP000215335">
    <property type="component" value="Unassembled WGS sequence"/>
</dbReference>
<gene>
    <name evidence="1" type="ORF">TSAR_002057</name>
</gene>
<evidence type="ECO:0000313" key="2">
    <source>
        <dbReference type="Proteomes" id="UP000215335"/>
    </source>
</evidence>
<evidence type="ECO:0000313" key="1">
    <source>
        <dbReference type="EMBL" id="OXU24373.1"/>
    </source>
</evidence>
<sequence>MSLNSPIDAPRVCYCCYRRVSRMYVLYLIRRCERRDECPDCVLPPQKLYLHMYRPLR</sequence>
<accession>A0A232F1E0</accession>
<reference evidence="1 2" key="1">
    <citation type="journal article" date="2017" name="Curr. Biol.">
        <title>The Evolution of Venom by Co-option of Single-Copy Genes.</title>
        <authorList>
            <person name="Martinson E.O."/>
            <person name="Mrinalini"/>
            <person name="Kelkar Y.D."/>
            <person name="Chang C.H."/>
            <person name="Werren J.H."/>
        </authorList>
    </citation>
    <scope>NUCLEOTIDE SEQUENCE [LARGE SCALE GENOMIC DNA]</scope>
    <source>
        <strain evidence="1 2">Alberta</strain>
        <tissue evidence="1">Whole body</tissue>
    </source>
</reference>
<feature type="non-terminal residue" evidence="1">
    <location>
        <position position="57"/>
    </location>
</feature>
<protein>
    <submittedName>
        <fullName evidence="1">Uncharacterized protein</fullName>
    </submittedName>
</protein>
<proteinExistence type="predicted"/>
<name>A0A232F1E0_9HYME</name>
<organism evidence="1 2">
    <name type="scientific">Trichomalopsis sarcophagae</name>
    <dbReference type="NCBI Taxonomy" id="543379"/>
    <lineage>
        <taxon>Eukaryota</taxon>
        <taxon>Metazoa</taxon>
        <taxon>Ecdysozoa</taxon>
        <taxon>Arthropoda</taxon>
        <taxon>Hexapoda</taxon>
        <taxon>Insecta</taxon>
        <taxon>Pterygota</taxon>
        <taxon>Neoptera</taxon>
        <taxon>Endopterygota</taxon>
        <taxon>Hymenoptera</taxon>
        <taxon>Apocrita</taxon>
        <taxon>Proctotrupomorpha</taxon>
        <taxon>Chalcidoidea</taxon>
        <taxon>Pteromalidae</taxon>
        <taxon>Pteromalinae</taxon>
        <taxon>Trichomalopsis</taxon>
    </lineage>
</organism>